<protein>
    <submittedName>
        <fullName evidence="2">Uncharacterized protein</fullName>
    </submittedName>
</protein>
<evidence type="ECO:0000313" key="2">
    <source>
        <dbReference type="EMBL" id="PHK95564.1"/>
    </source>
</evidence>
<name>A0A2C7AER4_9PROT</name>
<dbReference type="EMBL" id="PDNU01000008">
    <property type="protein sequence ID" value="PHK95564.1"/>
    <property type="molecule type" value="Genomic_DNA"/>
</dbReference>
<comment type="caution">
    <text evidence="2">The sequence shown here is derived from an EMBL/GenBank/DDBJ whole genome shotgun (WGS) entry which is preliminary data.</text>
</comment>
<organism evidence="2 3">
    <name type="scientific">Teichococcus rhizosphaerae</name>
    <dbReference type="NCBI Taxonomy" id="1335062"/>
    <lineage>
        <taxon>Bacteria</taxon>
        <taxon>Pseudomonadati</taxon>
        <taxon>Pseudomonadota</taxon>
        <taxon>Alphaproteobacteria</taxon>
        <taxon>Acetobacterales</taxon>
        <taxon>Roseomonadaceae</taxon>
        <taxon>Roseomonas</taxon>
    </lineage>
</organism>
<dbReference type="AlphaFoldDB" id="A0A2C7AER4"/>
<reference evidence="2 3" key="1">
    <citation type="submission" date="2017-10" db="EMBL/GenBank/DDBJ databases">
        <authorList>
            <person name="Banno H."/>
            <person name="Chua N.-H."/>
        </authorList>
    </citation>
    <scope>NUCLEOTIDE SEQUENCE [LARGE SCALE GENOMIC DNA]</scope>
    <source>
        <strain evidence="2 3">YW11</strain>
    </source>
</reference>
<accession>A0A2C7AER4</accession>
<gene>
    <name evidence="2" type="ORF">CR162_06820</name>
</gene>
<evidence type="ECO:0000313" key="3">
    <source>
        <dbReference type="Proteomes" id="UP000223527"/>
    </source>
</evidence>
<evidence type="ECO:0000256" key="1">
    <source>
        <dbReference type="SAM" id="MobiDB-lite"/>
    </source>
</evidence>
<keyword evidence="3" id="KW-1185">Reference proteome</keyword>
<dbReference type="Proteomes" id="UP000223527">
    <property type="component" value="Unassembled WGS sequence"/>
</dbReference>
<sequence>MAGGRATCCDMAERFRFFCAGGRARHRSMAPRAAGRQGDMSVPRHKAPAGNRPQAAPGSG</sequence>
<feature type="region of interest" description="Disordered" evidence="1">
    <location>
        <begin position="26"/>
        <end position="60"/>
    </location>
</feature>
<proteinExistence type="predicted"/>